<organism evidence="2 3">
    <name type="scientific">Rhodocytophaga rosea</name>
    <dbReference type="NCBI Taxonomy" id="2704465"/>
    <lineage>
        <taxon>Bacteria</taxon>
        <taxon>Pseudomonadati</taxon>
        <taxon>Bacteroidota</taxon>
        <taxon>Cytophagia</taxon>
        <taxon>Cytophagales</taxon>
        <taxon>Rhodocytophagaceae</taxon>
        <taxon>Rhodocytophaga</taxon>
    </lineage>
</organism>
<dbReference type="InterPro" id="IPR050834">
    <property type="entry name" value="Glycosyltransf_2"/>
</dbReference>
<dbReference type="SUPFAM" id="SSF53448">
    <property type="entry name" value="Nucleotide-diphospho-sugar transferases"/>
    <property type="match status" value="1"/>
</dbReference>
<dbReference type="Gene3D" id="3.90.550.10">
    <property type="entry name" value="Spore Coat Polysaccharide Biosynthesis Protein SpsA, Chain A"/>
    <property type="match status" value="1"/>
</dbReference>
<reference evidence="2 3" key="1">
    <citation type="submission" date="2020-01" db="EMBL/GenBank/DDBJ databases">
        <authorList>
            <person name="Kim M.K."/>
        </authorList>
    </citation>
    <scope>NUCLEOTIDE SEQUENCE [LARGE SCALE GENOMIC DNA]</scope>
    <source>
        <strain evidence="2 3">172606-1</strain>
    </source>
</reference>
<dbReference type="GO" id="GO:0016740">
    <property type="term" value="F:transferase activity"/>
    <property type="evidence" value="ECO:0007669"/>
    <property type="project" value="UniProtKB-KW"/>
</dbReference>
<dbReference type="InterPro" id="IPR029044">
    <property type="entry name" value="Nucleotide-diphossugar_trans"/>
</dbReference>
<keyword evidence="3" id="KW-1185">Reference proteome</keyword>
<feature type="domain" description="Glycosyltransferase 2-like" evidence="1">
    <location>
        <begin position="24"/>
        <end position="160"/>
    </location>
</feature>
<dbReference type="Proteomes" id="UP000480178">
    <property type="component" value="Chromosome"/>
</dbReference>
<dbReference type="KEGG" id="rhoz:GXP67_03220"/>
<sequence>MERIPTSAPVILSLPPSVHRPLWSVMIPVYNCTAFLADTLQSVLAQDPGQQHMQIEVVDDASTDADVQKLVWQIGKGRIGYFRQAENVGSLRNFETCINRSQGKLVHLLHGDDRIRPGFYQTLSLLFEQYPQAGAAFSNYCFINENGHHVLDQPAEAKQAGILSDWLLRIGELQRIQYVAMVVRREVYEKVGSFYGMAYAEDWEMWVRIAKHYPVAYTPEILAEYRGHQDSISWQKEISGQNIVDLLKAMELIQDHLPYSHRKKILQESKKYYARMNIGTAYNIWCHKRNIFLAYSHVKRALSLSRDPIVYFHLLKFYVKAVLRIY</sequence>
<evidence type="ECO:0000313" key="2">
    <source>
        <dbReference type="EMBL" id="QHT65746.1"/>
    </source>
</evidence>
<keyword evidence="2" id="KW-0808">Transferase</keyword>
<dbReference type="EMBL" id="CP048222">
    <property type="protein sequence ID" value="QHT65746.1"/>
    <property type="molecule type" value="Genomic_DNA"/>
</dbReference>
<protein>
    <submittedName>
        <fullName evidence="2">Glycosyltransferase</fullName>
    </submittedName>
</protein>
<dbReference type="InterPro" id="IPR001173">
    <property type="entry name" value="Glyco_trans_2-like"/>
</dbReference>
<proteinExistence type="predicted"/>
<dbReference type="Pfam" id="PF00535">
    <property type="entry name" value="Glycos_transf_2"/>
    <property type="match status" value="1"/>
</dbReference>
<evidence type="ECO:0000313" key="3">
    <source>
        <dbReference type="Proteomes" id="UP000480178"/>
    </source>
</evidence>
<dbReference type="PANTHER" id="PTHR43685:SF11">
    <property type="entry name" value="GLYCOSYLTRANSFERASE TAGX-RELATED"/>
    <property type="match status" value="1"/>
</dbReference>
<gene>
    <name evidence="2" type="ORF">GXP67_03220</name>
</gene>
<name>A0A6C0GCQ8_9BACT</name>
<dbReference type="AlphaFoldDB" id="A0A6C0GCQ8"/>
<dbReference type="RefSeq" id="WP_162441825.1">
    <property type="nucleotide sequence ID" value="NZ_CP048222.1"/>
</dbReference>
<dbReference type="PANTHER" id="PTHR43685">
    <property type="entry name" value="GLYCOSYLTRANSFERASE"/>
    <property type="match status" value="1"/>
</dbReference>
<accession>A0A6C0GCQ8</accession>
<evidence type="ECO:0000259" key="1">
    <source>
        <dbReference type="Pfam" id="PF00535"/>
    </source>
</evidence>